<accession>A0ABW7HBL0</accession>
<dbReference type="SUPFAM" id="SSF56112">
    <property type="entry name" value="Protein kinase-like (PK-like)"/>
    <property type="match status" value="1"/>
</dbReference>
<dbReference type="InterPro" id="IPR011009">
    <property type="entry name" value="Kinase-like_dom_sf"/>
</dbReference>
<dbReference type="Gene3D" id="3.90.1200.10">
    <property type="match status" value="1"/>
</dbReference>
<dbReference type="Pfam" id="PF01636">
    <property type="entry name" value="APH"/>
    <property type="match status" value="1"/>
</dbReference>
<dbReference type="PANTHER" id="PTHR21310:SF15">
    <property type="entry name" value="AMINOGLYCOSIDE PHOSPHOTRANSFERASE DOMAIN-CONTAINING PROTEIN"/>
    <property type="match status" value="1"/>
</dbReference>
<comment type="caution">
    <text evidence="2">The sequence shown here is derived from an EMBL/GenBank/DDBJ whole genome shotgun (WGS) entry which is preliminary data.</text>
</comment>
<evidence type="ECO:0000313" key="3">
    <source>
        <dbReference type="Proteomes" id="UP001606134"/>
    </source>
</evidence>
<dbReference type="Proteomes" id="UP001606134">
    <property type="component" value="Unassembled WGS sequence"/>
</dbReference>
<evidence type="ECO:0000313" key="2">
    <source>
        <dbReference type="EMBL" id="MFG6487210.1"/>
    </source>
</evidence>
<dbReference type="InterPro" id="IPR002575">
    <property type="entry name" value="Aminoglycoside_PTrfase"/>
</dbReference>
<dbReference type="EMBL" id="JBIGIC010000004">
    <property type="protein sequence ID" value="MFG6487210.1"/>
    <property type="molecule type" value="Genomic_DNA"/>
</dbReference>
<gene>
    <name evidence="2" type="ORF">ACG04R_11060</name>
</gene>
<keyword evidence="3" id="KW-1185">Reference proteome</keyword>
<reference evidence="2 3" key="1">
    <citation type="submission" date="2024-08" db="EMBL/GenBank/DDBJ databases">
        <authorList>
            <person name="Lu H."/>
        </authorList>
    </citation>
    <scope>NUCLEOTIDE SEQUENCE [LARGE SCALE GENOMIC DNA]</scope>
    <source>
        <strain evidence="2 3">BYS78W</strain>
    </source>
</reference>
<dbReference type="RefSeq" id="WP_394409583.1">
    <property type="nucleotide sequence ID" value="NZ_JBIGIC010000004.1"/>
</dbReference>
<sequence length="325" mass="37030">MESKTKNAKTWAQIDAMARKGFNGIGLANGPHAARELKDGWFNAAYALRLADGREAILKIAPAAHAEVMSYERDIMATEVATMRLVRQSTGIPVPEIYFYDDARDVCDSSYFFMEKIEGDNLDHVYEALTVDQKAVIEREIGSIVKRINSFPGSFFGYDGNPDLRADTWRSAFLKIMESVFADAARKSVVFDYGDEALRAAVSKHIETLDEVGKPCLVHWDAWKPNFFVESGHIKGIIDFERALWAEPLMEAQFRSLSWEGVTQAMHGYGKTEFTPNEMRRSWLYLLHLALVMHVECYYRHYGSDEIFNKSRELIALAMDWLQAN</sequence>
<evidence type="ECO:0000259" key="1">
    <source>
        <dbReference type="Pfam" id="PF01636"/>
    </source>
</evidence>
<dbReference type="PANTHER" id="PTHR21310">
    <property type="entry name" value="AMINOGLYCOSIDE PHOSPHOTRANSFERASE-RELATED-RELATED"/>
    <property type="match status" value="1"/>
</dbReference>
<proteinExistence type="predicted"/>
<organism evidence="2 3">
    <name type="scientific">Pelomonas candidula</name>
    <dbReference type="NCBI Taxonomy" id="3299025"/>
    <lineage>
        <taxon>Bacteria</taxon>
        <taxon>Pseudomonadati</taxon>
        <taxon>Pseudomonadota</taxon>
        <taxon>Betaproteobacteria</taxon>
        <taxon>Burkholderiales</taxon>
        <taxon>Sphaerotilaceae</taxon>
        <taxon>Roseateles</taxon>
    </lineage>
</organism>
<dbReference type="Gene3D" id="3.30.200.20">
    <property type="entry name" value="Phosphorylase Kinase, domain 1"/>
    <property type="match status" value="1"/>
</dbReference>
<feature type="domain" description="Aminoglycoside phosphotransferase" evidence="1">
    <location>
        <begin position="35"/>
        <end position="251"/>
    </location>
</feature>
<dbReference type="InterPro" id="IPR051678">
    <property type="entry name" value="AGP_Transferase"/>
</dbReference>
<protein>
    <submittedName>
        <fullName evidence="2">Phosphotransferase family protein</fullName>
    </submittedName>
</protein>
<name>A0ABW7HBL0_9BURK</name>